<proteinExistence type="predicted"/>
<evidence type="ECO:0000256" key="1">
    <source>
        <dbReference type="SAM" id="SignalP"/>
    </source>
</evidence>
<dbReference type="Proteomes" id="UP000325116">
    <property type="component" value="Unassembled WGS sequence"/>
</dbReference>
<dbReference type="AlphaFoldDB" id="A0A5C8CJ04"/>
<evidence type="ECO:0000313" key="2">
    <source>
        <dbReference type="EMBL" id="TXJ12633.1"/>
    </source>
</evidence>
<name>A0A5C8CJ04_9SPIR</name>
<protein>
    <submittedName>
        <fullName evidence="2">Uncharacterized protein</fullName>
    </submittedName>
</protein>
<comment type="caution">
    <text evidence="2">The sequence shown here is derived from an EMBL/GenBank/DDBJ whole genome shotgun (WGS) entry which is preliminary data.</text>
</comment>
<evidence type="ECO:0000313" key="3">
    <source>
        <dbReference type="Proteomes" id="UP000325116"/>
    </source>
</evidence>
<feature type="chain" id="PRO_5022661623" evidence="1">
    <location>
        <begin position="18"/>
        <end position="190"/>
    </location>
</feature>
<dbReference type="EMBL" id="SAXT01000003">
    <property type="protein sequence ID" value="TXJ12633.1"/>
    <property type="molecule type" value="Genomic_DNA"/>
</dbReference>
<feature type="signal peptide" evidence="1">
    <location>
        <begin position="1"/>
        <end position="17"/>
    </location>
</feature>
<reference evidence="2 3" key="1">
    <citation type="journal article" date="1992" name="Lakartidningen">
        <title>[Penicillin V and not amoxicillin is the first choice preparation in acute otitis].</title>
        <authorList>
            <person name="Kamme C."/>
            <person name="Lundgren K."/>
            <person name="Prellner K."/>
        </authorList>
    </citation>
    <scope>NUCLEOTIDE SEQUENCE [LARGE SCALE GENOMIC DNA]</scope>
    <source>
        <strain evidence="2 3">W1</strain>
    </source>
</reference>
<accession>A0A5C8CJ04</accession>
<keyword evidence="1" id="KW-0732">Signal</keyword>
<organism evidence="2 3">
    <name type="scientific">Brachyspira aalborgi</name>
    <dbReference type="NCBI Taxonomy" id="29522"/>
    <lineage>
        <taxon>Bacteria</taxon>
        <taxon>Pseudomonadati</taxon>
        <taxon>Spirochaetota</taxon>
        <taxon>Spirochaetia</taxon>
        <taxon>Brachyspirales</taxon>
        <taxon>Brachyspiraceae</taxon>
        <taxon>Brachyspira</taxon>
    </lineage>
</organism>
<gene>
    <name evidence="2" type="ORF">EPJ80_03240</name>
</gene>
<sequence>MKKIIFLFLMFSAMLFAKWEVETGYTTDGSPLTSFKTYDTTTITNYLSETDTNLLSEINDLSESDKNLLKEGIKLFYPYINIGVNVDGTGFSVVSIYHLEIKEGDSLVLIVTDNEGNDMRCKFHEDDIEDCQIRMTAGRSTVLTKMLYNGKSAKLMKNFKPIATFDLKGIKQVMQKHVGKSYWYKYKLND</sequence>
<dbReference type="RefSeq" id="WP_147757887.1">
    <property type="nucleotide sequence ID" value="NZ_SAXT01000003.1"/>
</dbReference>